<dbReference type="eggNOG" id="COG4769">
    <property type="taxonomic scope" value="Bacteria"/>
</dbReference>
<sequence>MDQPIKRHSPLALLGALCLFLSTIEYLIPKPLPFIRIGIANIPIMLAIDLFPFSSFLLLVMLKVIGQAILTGSLFSYVFLFSLGGTLTSALGMFVLRRLIGKNNISFIGIGLVGAILSNGVQIGLAWLFIFGPSAQFIAPPLLLLGFITGLLLGIFCQNFSEHSLWYKRALQEHHHDTP</sequence>
<evidence type="ECO:0000313" key="3">
    <source>
        <dbReference type="Proteomes" id="UP000000503"/>
    </source>
</evidence>
<feature type="transmembrane region" description="Helical" evidence="1">
    <location>
        <begin position="108"/>
        <end position="131"/>
    </location>
</feature>
<dbReference type="RefSeq" id="WP_013967621.1">
    <property type="nucleotide sequence ID" value="NC_015732.1"/>
</dbReference>
<dbReference type="EMBL" id="CP002868">
    <property type="protein sequence ID" value="AEJ18308.1"/>
    <property type="molecule type" value="Genomic_DNA"/>
</dbReference>
<feature type="transmembrane region" description="Helical" evidence="1">
    <location>
        <begin position="40"/>
        <end position="62"/>
    </location>
</feature>
<keyword evidence="3" id="KW-1185">Reference proteome</keyword>
<dbReference type="Proteomes" id="UP000000503">
    <property type="component" value="Chromosome"/>
</dbReference>
<feature type="transmembrane region" description="Helical" evidence="1">
    <location>
        <begin position="137"/>
        <end position="157"/>
    </location>
</feature>
<reference evidence="3" key="1">
    <citation type="journal article" date="2013" name="Stand. Genomic Sci.">
        <title>Genome sequence of the thermophilic fresh-water bacterium Spirochaeta caldaria type strain (H1(T)), reclassification of Spirochaeta caldaria, Spirochaeta stenostrepta, and Spirochaeta zuelzerae in the genus Treponema as Treponema caldaria comb. nov., Treponema stenostrepta comb. nov., and Treponema zuelzerae comb. nov., and emendation of the genus Treponema.</title>
        <authorList>
            <person name="Abt B."/>
            <person name="Goker M."/>
            <person name="Scheuner C."/>
            <person name="Han C."/>
            <person name="Lu M."/>
            <person name="Misra M."/>
            <person name="Lapidus A."/>
            <person name="Nolan M."/>
            <person name="Lucas S."/>
            <person name="Hammon N."/>
            <person name="Deshpande S."/>
            <person name="Cheng J.F."/>
            <person name="Tapia R."/>
            <person name="Goodwin L.A."/>
            <person name="Pitluck S."/>
            <person name="Liolios K."/>
            <person name="Pagani I."/>
            <person name="Ivanova N."/>
            <person name="Mavromatis K."/>
            <person name="Mikhailova N."/>
            <person name="Huntemann M."/>
            <person name="Pati A."/>
            <person name="Chen A."/>
            <person name="Palaniappan K."/>
            <person name="Land M."/>
            <person name="Hauser L."/>
            <person name="Jeffries C.D."/>
            <person name="Rohde M."/>
            <person name="Spring S."/>
            <person name="Gronow S."/>
            <person name="Detter J.C."/>
            <person name="Bristow J."/>
            <person name="Eisen J.A."/>
            <person name="Markowitz V."/>
            <person name="Hugenholtz P."/>
            <person name="Kyrpides N.C."/>
            <person name="Woyke T."/>
            <person name="Klenk H.P."/>
        </authorList>
    </citation>
    <scope>NUCLEOTIDE SEQUENCE</scope>
    <source>
        <strain evidence="3">ATCC 51460 / DSM 7334 / H1</strain>
    </source>
</reference>
<dbReference type="AlphaFoldDB" id="F8EWS2"/>
<keyword evidence="1" id="KW-0472">Membrane</keyword>
<dbReference type="OrthoDB" id="307757at2"/>
<dbReference type="KEGG" id="scd:Spica_0140"/>
<feature type="transmembrane region" description="Helical" evidence="1">
    <location>
        <begin position="74"/>
        <end position="96"/>
    </location>
</feature>
<dbReference type="HOGENOM" id="CLU_108933_2_1_12"/>
<dbReference type="InterPro" id="IPR010898">
    <property type="entry name" value="Hpre_diP_synth_I"/>
</dbReference>
<feature type="transmembrane region" description="Helical" evidence="1">
    <location>
        <begin position="12"/>
        <end position="28"/>
    </location>
</feature>
<proteinExistence type="predicted"/>
<gene>
    <name evidence="2" type="ordered locus">Spica_0140</name>
</gene>
<evidence type="ECO:0000256" key="1">
    <source>
        <dbReference type="SAM" id="Phobius"/>
    </source>
</evidence>
<dbReference type="InterPro" id="IPR014535">
    <property type="entry name" value="Hpre_diP_synt_I"/>
</dbReference>
<protein>
    <submittedName>
        <fullName evidence="2">Heptaprenyl diphosphate synthase component I</fullName>
    </submittedName>
</protein>
<organism evidence="2 3">
    <name type="scientific">Gracilinema caldarium (strain ATCC 51460 / DSM 7334 / H1)</name>
    <name type="common">Treponema caldarium</name>
    <dbReference type="NCBI Taxonomy" id="744872"/>
    <lineage>
        <taxon>Bacteria</taxon>
        <taxon>Pseudomonadati</taxon>
        <taxon>Spirochaetota</taxon>
        <taxon>Spirochaetia</taxon>
        <taxon>Spirochaetales</taxon>
        <taxon>Breznakiellaceae</taxon>
        <taxon>Gracilinema</taxon>
    </lineage>
</organism>
<dbReference type="PIRSF" id="PIRSF027391">
    <property type="entry name" value="Hpre_diP_synt_I"/>
    <property type="match status" value="1"/>
</dbReference>
<evidence type="ECO:0000313" key="2">
    <source>
        <dbReference type="EMBL" id="AEJ18308.1"/>
    </source>
</evidence>
<keyword evidence="1" id="KW-1133">Transmembrane helix</keyword>
<dbReference type="STRING" id="744872.Spica_0140"/>
<accession>F8EWS2</accession>
<name>F8EWS2_GRAC1</name>
<dbReference type="Pfam" id="PF07456">
    <property type="entry name" value="Hpre_diP_synt_I"/>
    <property type="match status" value="1"/>
</dbReference>
<keyword evidence="1" id="KW-0812">Transmembrane</keyword>